<sequence>MAQDDTAQNPARRAFFRKSLPIIPVTALAAAGGAATLATTEHNHLPPVPGPAVDMAMADAARYRPSFFSADEYRFLQSAVARLIPQDDLGPGALEAGVPEFIDRQMGTAYAAGSLWYMQGPFDPNALPELGYQLKLSPREVYRLGIAAADRWSEKNLGRKFAELSATDQDKALAAMEHGIEDFEGLPSKTFFSMLWTNTREGFFSDPLHGGNKGMVGWKLIGFPGARADFMDWVERDEKYPFPPVSIHGQRG</sequence>
<dbReference type="InterPro" id="IPR027056">
    <property type="entry name" value="Gluconate_2DH_su3"/>
</dbReference>
<name>A0ABW5UUL1_9BURK</name>
<dbReference type="RefSeq" id="WP_066479012.1">
    <property type="nucleotide sequence ID" value="NZ_BCNT01000009.1"/>
</dbReference>
<evidence type="ECO:0000313" key="1">
    <source>
        <dbReference type="EMBL" id="MFD2756082.1"/>
    </source>
</evidence>
<proteinExistence type="predicted"/>
<reference evidence="2" key="1">
    <citation type="journal article" date="2019" name="Int. J. Syst. Evol. Microbiol.">
        <title>The Global Catalogue of Microorganisms (GCM) 10K type strain sequencing project: providing services to taxonomists for standard genome sequencing and annotation.</title>
        <authorList>
            <consortium name="The Broad Institute Genomics Platform"/>
            <consortium name="The Broad Institute Genome Sequencing Center for Infectious Disease"/>
            <person name="Wu L."/>
            <person name="Ma J."/>
        </authorList>
    </citation>
    <scope>NUCLEOTIDE SEQUENCE [LARGE SCALE GENOMIC DNA]</scope>
    <source>
        <strain evidence="2">TISTR 1906</strain>
    </source>
</reference>
<dbReference type="Proteomes" id="UP001597463">
    <property type="component" value="Unassembled WGS sequence"/>
</dbReference>
<keyword evidence="2" id="KW-1185">Reference proteome</keyword>
<dbReference type="GO" id="GO:0016491">
    <property type="term" value="F:oxidoreductase activity"/>
    <property type="evidence" value="ECO:0007669"/>
    <property type="project" value="UniProtKB-KW"/>
</dbReference>
<keyword evidence="1" id="KW-0560">Oxidoreductase</keyword>
<dbReference type="EMBL" id="JBHUMV010000009">
    <property type="protein sequence ID" value="MFD2756082.1"/>
    <property type="molecule type" value="Genomic_DNA"/>
</dbReference>
<comment type="caution">
    <text evidence="1">The sequence shown here is derived from an EMBL/GenBank/DDBJ whole genome shotgun (WGS) entry which is preliminary data.</text>
</comment>
<protein>
    <submittedName>
        <fullName evidence="1">Gluconate 2-dehydrogenase subunit 3 family protein</fullName>
        <ecNumber evidence="1">1.-.-.-</ecNumber>
    </submittedName>
</protein>
<dbReference type="EC" id="1.-.-.-" evidence="1"/>
<gene>
    <name evidence="1" type="ORF">ACFSW6_18590</name>
</gene>
<evidence type="ECO:0000313" key="2">
    <source>
        <dbReference type="Proteomes" id="UP001597463"/>
    </source>
</evidence>
<dbReference type="Pfam" id="PF13618">
    <property type="entry name" value="Gluconate_2-dh3"/>
    <property type="match status" value="1"/>
</dbReference>
<organism evidence="1 2">
    <name type="scientific">Comamonas terrae</name>
    <dbReference type="NCBI Taxonomy" id="673548"/>
    <lineage>
        <taxon>Bacteria</taxon>
        <taxon>Pseudomonadati</taxon>
        <taxon>Pseudomonadota</taxon>
        <taxon>Betaproteobacteria</taxon>
        <taxon>Burkholderiales</taxon>
        <taxon>Comamonadaceae</taxon>
        <taxon>Comamonas</taxon>
    </lineage>
</organism>
<accession>A0ABW5UUL1</accession>